<comment type="caution">
    <text evidence="2">The sequence shown here is derived from an EMBL/GenBank/DDBJ whole genome shotgun (WGS) entry which is preliminary data.</text>
</comment>
<dbReference type="AlphaFoldDB" id="A0ABD6ERY1"/>
<protein>
    <recommendedName>
        <fullName evidence="1">Polysaccharide biosynthesis domain-containing protein</fullName>
    </recommendedName>
</protein>
<proteinExistence type="predicted"/>
<dbReference type="Proteomes" id="UP001608902">
    <property type="component" value="Unassembled WGS sequence"/>
</dbReference>
<evidence type="ECO:0000313" key="3">
    <source>
        <dbReference type="Proteomes" id="UP001608902"/>
    </source>
</evidence>
<reference evidence="2 3" key="1">
    <citation type="submission" date="2024-08" db="EMBL/GenBank/DDBJ databases">
        <title>Gnathostoma spinigerum genome.</title>
        <authorList>
            <person name="Gonzalez-Bertolin B."/>
            <person name="Monzon S."/>
            <person name="Zaballos A."/>
            <person name="Jimenez P."/>
            <person name="Dekumyoy P."/>
            <person name="Varona S."/>
            <person name="Cuesta I."/>
            <person name="Sumanam S."/>
            <person name="Adisakwattana P."/>
            <person name="Gasser R.B."/>
            <person name="Hernandez-Gonzalez A."/>
            <person name="Young N.D."/>
            <person name="Perteguer M.J."/>
        </authorList>
    </citation>
    <scope>NUCLEOTIDE SEQUENCE [LARGE SCALE GENOMIC DNA]</scope>
    <source>
        <strain evidence="2">AL3</strain>
        <tissue evidence="2">Liver</tissue>
    </source>
</reference>
<dbReference type="InterPro" id="IPR021148">
    <property type="entry name" value="Polysacc_synth_dom"/>
</dbReference>
<gene>
    <name evidence="2" type="ORF">AB6A40_008790</name>
</gene>
<dbReference type="PANTHER" id="PTHR13410">
    <property type="entry name" value="PROTEIN PBDC1"/>
    <property type="match status" value="1"/>
</dbReference>
<keyword evidence="3" id="KW-1185">Reference proteome</keyword>
<dbReference type="Pfam" id="PF04669">
    <property type="entry name" value="PBDC1"/>
    <property type="match status" value="1"/>
</dbReference>
<evidence type="ECO:0000313" key="2">
    <source>
        <dbReference type="EMBL" id="MFH4982081.1"/>
    </source>
</evidence>
<dbReference type="InterPro" id="IPR008476">
    <property type="entry name" value="PBDC1_metazoa/fungi"/>
</dbReference>
<feature type="domain" description="Polysaccharide biosynthesis" evidence="1">
    <location>
        <begin position="2"/>
        <end position="60"/>
    </location>
</feature>
<dbReference type="Gene3D" id="1.10.3560.10">
    <property type="entry name" value="yst0336 like domain"/>
    <property type="match status" value="1"/>
</dbReference>
<organism evidence="2 3">
    <name type="scientific">Gnathostoma spinigerum</name>
    <dbReference type="NCBI Taxonomy" id="75299"/>
    <lineage>
        <taxon>Eukaryota</taxon>
        <taxon>Metazoa</taxon>
        <taxon>Ecdysozoa</taxon>
        <taxon>Nematoda</taxon>
        <taxon>Chromadorea</taxon>
        <taxon>Rhabditida</taxon>
        <taxon>Spirurina</taxon>
        <taxon>Gnathostomatomorpha</taxon>
        <taxon>Gnathostomatoidea</taxon>
        <taxon>Gnathostomatidae</taxon>
        <taxon>Gnathostoma</taxon>
    </lineage>
</organism>
<name>A0ABD6ERY1_9BILA</name>
<dbReference type="InterPro" id="IPR023139">
    <property type="entry name" value="PBDC1-like_dom_sf"/>
</dbReference>
<sequence length="78" mass="9172">MTWHGFCEQFKEIDDYNLGTIMRMRADGAYSEDNTIIVPKVIYLAIETARNKEGVNERMKDKYRDEHERVNREGGNVC</sequence>
<evidence type="ECO:0000259" key="1">
    <source>
        <dbReference type="Pfam" id="PF04669"/>
    </source>
</evidence>
<dbReference type="PANTHER" id="PTHR13410:SF9">
    <property type="entry name" value="PROTEIN PBDC1"/>
    <property type="match status" value="1"/>
</dbReference>
<dbReference type="EMBL" id="JBGFUD010008456">
    <property type="protein sequence ID" value="MFH4982081.1"/>
    <property type="molecule type" value="Genomic_DNA"/>
</dbReference>
<accession>A0ABD6ERY1</accession>